<organism evidence="1 2">
    <name type="scientific">Caballeronia temeraria</name>
    <dbReference type="NCBI Taxonomy" id="1777137"/>
    <lineage>
        <taxon>Bacteria</taxon>
        <taxon>Pseudomonadati</taxon>
        <taxon>Pseudomonadota</taxon>
        <taxon>Betaproteobacteria</taxon>
        <taxon>Burkholderiales</taxon>
        <taxon>Burkholderiaceae</taxon>
        <taxon>Caballeronia</taxon>
    </lineage>
</organism>
<dbReference type="STRING" id="1777137.AWB76_07446"/>
<dbReference type="Pfam" id="PF20126">
    <property type="entry name" value="TumE"/>
    <property type="match status" value="1"/>
</dbReference>
<evidence type="ECO:0000313" key="2">
    <source>
        <dbReference type="Proteomes" id="UP000054624"/>
    </source>
</evidence>
<protein>
    <submittedName>
        <fullName evidence="1">Uncharacterized protein</fullName>
    </submittedName>
</protein>
<proteinExistence type="predicted"/>
<name>A0A158DSW4_9BURK</name>
<dbReference type="Proteomes" id="UP000054624">
    <property type="component" value="Unassembled WGS sequence"/>
</dbReference>
<dbReference type="AlphaFoldDB" id="A0A158DSW4"/>
<dbReference type="InterPro" id="IPR045397">
    <property type="entry name" value="TumE-like"/>
</dbReference>
<accession>A0A158DSW4</accession>
<dbReference type="EMBL" id="FCOI02000052">
    <property type="protein sequence ID" value="SAK97712.1"/>
    <property type="molecule type" value="Genomic_DNA"/>
</dbReference>
<keyword evidence="2" id="KW-1185">Reference proteome</keyword>
<gene>
    <name evidence="1" type="ORF">AWB76_07446</name>
</gene>
<reference evidence="2" key="1">
    <citation type="submission" date="2016-01" db="EMBL/GenBank/DDBJ databases">
        <authorList>
            <person name="Peeters Charlotte."/>
        </authorList>
    </citation>
    <scope>NUCLEOTIDE SEQUENCE [LARGE SCALE GENOMIC DNA]</scope>
</reference>
<evidence type="ECO:0000313" key="1">
    <source>
        <dbReference type="EMBL" id="SAK97712.1"/>
    </source>
</evidence>
<sequence length="117" mass="13169">MTTAWTRFCLWTGSALPSMAAKHVGSSLRSRECDVTPERPHGLRYSLTLHAEDGARLLGFDNAHGITEGSGPGARTRIEYDHKHKGERVRFYDYEDAGKLTEDFWAEAETILQKRSS</sequence>